<evidence type="ECO:0000256" key="5">
    <source>
        <dbReference type="ARBA" id="ARBA00022970"/>
    </source>
</evidence>
<dbReference type="GO" id="GO:0016887">
    <property type="term" value="F:ATP hydrolysis activity"/>
    <property type="evidence" value="ECO:0007669"/>
    <property type="project" value="InterPro"/>
</dbReference>
<evidence type="ECO:0000313" key="8">
    <source>
        <dbReference type="Proteomes" id="UP000000641"/>
    </source>
</evidence>
<dbReference type="GeneID" id="4600566"/>
<keyword evidence="4" id="KW-0067">ATP-binding</keyword>
<dbReference type="eggNOG" id="arCOG00924">
    <property type="taxonomic scope" value="Archaea"/>
</dbReference>
<dbReference type="AlphaFoldDB" id="A1S0J5"/>
<accession>A1S0J5</accession>
<proteinExistence type="inferred from homology"/>
<dbReference type="KEGG" id="tpe:Tpen_1580"/>
<evidence type="ECO:0000256" key="3">
    <source>
        <dbReference type="ARBA" id="ARBA00022741"/>
    </source>
</evidence>
<dbReference type="InterPro" id="IPR027417">
    <property type="entry name" value="P-loop_NTPase"/>
</dbReference>
<gene>
    <name evidence="7" type="ordered locus">Tpen_1580</name>
</gene>
<dbReference type="PROSITE" id="PS00211">
    <property type="entry name" value="ABC_TRANSPORTER_1"/>
    <property type="match status" value="1"/>
</dbReference>
<dbReference type="SMART" id="SM00382">
    <property type="entry name" value="AAA"/>
    <property type="match status" value="1"/>
</dbReference>
<evidence type="ECO:0000256" key="2">
    <source>
        <dbReference type="ARBA" id="ARBA00022448"/>
    </source>
</evidence>
<dbReference type="Gene3D" id="3.40.50.300">
    <property type="entry name" value="P-loop containing nucleotide triphosphate hydrolases"/>
    <property type="match status" value="1"/>
</dbReference>
<keyword evidence="2" id="KW-0813">Transport</keyword>
<keyword evidence="5" id="KW-0029">Amino-acid transport</keyword>
<dbReference type="PROSITE" id="PS50893">
    <property type="entry name" value="ABC_TRANSPORTER_2"/>
    <property type="match status" value="1"/>
</dbReference>
<name>A1S0J5_THEPD</name>
<dbReference type="GO" id="GO:0005524">
    <property type="term" value="F:ATP binding"/>
    <property type="evidence" value="ECO:0007669"/>
    <property type="project" value="UniProtKB-KW"/>
</dbReference>
<dbReference type="RefSeq" id="WP_011753240.1">
    <property type="nucleotide sequence ID" value="NC_008698.1"/>
</dbReference>
<organism evidence="7 8">
    <name type="scientific">Thermofilum pendens (strain DSM 2475 / Hrk 5)</name>
    <dbReference type="NCBI Taxonomy" id="368408"/>
    <lineage>
        <taxon>Archaea</taxon>
        <taxon>Thermoproteota</taxon>
        <taxon>Thermoprotei</taxon>
        <taxon>Thermofilales</taxon>
        <taxon>Thermofilaceae</taxon>
        <taxon>Thermofilum</taxon>
    </lineage>
</organism>
<keyword evidence="3" id="KW-0547">Nucleotide-binding</keyword>
<reference evidence="8" key="1">
    <citation type="journal article" date="2008" name="J. Bacteriol.">
        <title>Genome sequence of Thermofilum pendens reveals an exceptional loss of biosynthetic pathways without genome reduction.</title>
        <authorList>
            <person name="Anderson I."/>
            <person name="Rodriguez J."/>
            <person name="Susanti D."/>
            <person name="Porat I."/>
            <person name="Reich C."/>
            <person name="Ulrich L.E."/>
            <person name="Elkins J.G."/>
            <person name="Mavromatis K."/>
            <person name="Lykidis A."/>
            <person name="Kim E."/>
            <person name="Thompson L.S."/>
            <person name="Nolan M."/>
            <person name="Land M."/>
            <person name="Copeland A."/>
            <person name="Lapidus A."/>
            <person name="Lucas S."/>
            <person name="Detter C."/>
            <person name="Zhulin I.B."/>
            <person name="Olsen G.J."/>
            <person name="Whitman W."/>
            <person name="Mukhopadhyay B."/>
            <person name="Bristow J."/>
            <person name="Kyrpides N."/>
        </authorList>
    </citation>
    <scope>NUCLEOTIDE SEQUENCE [LARGE SCALE GENOMIC DNA]</scope>
    <source>
        <strain evidence="8">DSM 2475 / Hrk 5</strain>
    </source>
</reference>
<dbReference type="EMBL" id="CP000505">
    <property type="protein sequence ID" value="ABL78975.1"/>
    <property type="molecule type" value="Genomic_DNA"/>
</dbReference>
<dbReference type="InterPro" id="IPR003439">
    <property type="entry name" value="ABC_transporter-like_ATP-bd"/>
</dbReference>
<dbReference type="InterPro" id="IPR003593">
    <property type="entry name" value="AAA+_ATPase"/>
</dbReference>
<dbReference type="Proteomes" id="UP000000641">
    <property type="component" value="Chromosome"/>
</dbReference>
<dbReference type="GO" id="GO:0015658">
    <property type="term" value="F:branched-chain amino acid transmembrane transporter activity"/>
    <property type="evidence" value="ECO:0007669"/>
    <property type="project" value="TreeGrafter"/>
</dbReference>
<feature type="domain" description="ABC transporter" evidence="6">
    <location>
        <begin position="5"/>
        <end position="235"/>
    </location>
</feature>
<dbReference type="EnsemblBacteria" id="ABL78975">
    <property type="protein sequence ID" value="ABL78975"/>
    <property type="gene ID" value="Tpen_1580"/>
</dbReference>
<dbReference type="GO" id="GO:0015807">
    <property type="term" value="P:L-amino acid transport"/>
    <property type="evidence" value="ECO:0007669"/>
    <property type="project" value="TreeGrafter"/>
</dbReference>
<dbReference type="PANTHER" id="PTHR43820:SF7">
    <property type="entry name" value="BRANCHED-CHAIN AMINO ACID TRANSPORT ATP-BINDING PROTEIN LIVF-RELATED"/>
    <property type="match status" value="1"/>
</dbReference>
<dbReference type="SUPFAM" id="SSF52540">
    <property type="entry name" value="P-loop containing nucleoside triphosphate hydrolases"/>
    <property type="match status" value="1"/>
</dbReference>
<evidence type="ECO:0000256" key="4">
    <source>
        <dbReference type="ARBA" id="ARBA00022840"/>
    </source>
</evidence>
<keyword evidence="8" id="KW-1185">Reference proteome</keyword>
<dbReference type="CDD" id="cd03224">
    <property type="entry name" value="ABC_TM1139_LivF_branched"/>
    <property type="match status" value="1"/>
</dbReference>
<dbReference type="InterPro" id="IPR017871">
    <property type="entry name" value="ABC_transporter-like_CS"/>
</dbReference>
<protein>
    <submittedName>
        <fullName evidence="7">ABC transporter related</fullName>
    </submittedName>
</protein>
<evidence type="ECO:0000313" key="7">
    <source>
        <dbReference type="EMBL" id="ABL78975.1"/>
    </source>
</evidence>
<dbReference type="HOGENOM" id="CLU_000604_1_2_2"/>
<sequence>MVGVLRLVDVYSGYGKMEVLHGVSFELGKGEIAAVLGPNGAGKTTMLNTIFGLATLHRGEVSFNGVKLNGRKPSEIVKLGVSYAPQLDNVFPNLTVEENLVVGAFIRGKDPGIRSDIEDILDLFPEIKRRRNQKAKTLSGGERQMLAVARALMTRPSVLLLDEPTSGLSPKAGATLMNKIKEIQQTRGVAILLVEQNVARALEIADRAAVLVGGKIVREGSADEFKSIPIERLFFGK</sequence>
<evidence type="ECO:0000256" key="1">
    <source>
        <dbReference type="ARBA" id="ARBA00005417"/>
    </source>
</evidence>
<dbReference type="STRING" id="368408.Tpen_1580"/>
<comment type="similarity">
    <text evidence="1">Belongs to the ABC transporter superfamily.</text>
</comment>
<dbReference type="InterPro" id="IPR052156">
    <property type="entry name" value="BCAA_Transport_ATP-bd_LivF"/>
</dbReference>
<dbReference type="PANTHER" id="PTHR43820">
    <property type="entry name" value="HIGH-AFFINITY BRANCHED-CHAIN AMINO ACID TRANSPORT ATP-BINDING PROTEIN LIVF"/>
    <property type="match status" value="1"/>
</dbReference>
<dbReference type="Pfam" id="PF00005">
    <property type="entry name" value="ABC_tran"/>
    <property type="match status" value="1"/>
</dbReference>
<evidence type="ECO:0000259" key="6">
    <source>
        <dbReference type="PROSITE" id="PS50893"/>
    </source>
</evidence>